<dbReference type="PANTHER" id="PTHR45635">
    <property type="entry name" value="ADP,ATP CARRIER PROTEIN 1-RELATED-RELATED"/>
    <property type="match status" value="1"/>
</dbReference>
<evidence type="ECO:0000256" key="17">
    <source>
        <dbReference type="SAM" id="MobiDB-lite"/>
    </source>
</evidence>
<feature type="transmembrane region" description="Helical" evidence="16">
    <location>
        <begin position="314"/>
        <end position="337"/>
    </location>
</feature>
<reference evidence="18" key="1">
    <citation type="journal article" date="2020" name="Fungal Divers.">
        <title>Resolving the Mortierellaceae phylogeny through synthesis of multi-gene phylogenetics and phylogenomics.</title>
        <authorList>
            <person name="Vandepol N."/>
            <person name="Liber J."/>
            <person name="Desiro A."/>
            <person name="Na H."/>
            <person name="Kennedy M."/>
            <person name="Barry K."/>
            <person name="Grigoriev I.V."/>
            <person name="Miller A.N."/>
            <person name="O'Donnell K."/>
            <person name="Stajich J.E."/>
            <person name="Bonito G."/>
        </authorList>
    </citation>
    <scope>NUCLEOTIDE SEQUENCE</scope>
    <source>
        <strain evidence="18">MES-2147</strain>
    </source>
</reference>
<keyword evidence="19" id="KW-1185">Reference proteome</keyword>
<evidence type="ECO:0000256" key="7">
    <source>
        <dbReference type="ARBA" id="ARBA00022737"/>
    </source>
</evidence>
<comment type="catalytic activity">
    <reaction evidence="12">
        <text>ADP(in) + ATP(out) = ADP(out) + ATP(in)</text>
        <dbReference type="Rhea" id="RHEA:34999"/>
        <dbReference type="ChEBI" id="CHEBI:30616"/>
        <dbReference type="ChEBI" id="CHEBI:456216"/>
    </reaction>
    <physiologicalReaction direction="left-to-right" evidence="12">
        <dbReference type="Rhea" id="RHEA:35000"/>
    </physiologicalReaction>
</comment>
<evidence type="ECO:0000313" key="18">
    <source>
        <dbReference type="EMBL" id="KAF9959703.1"/>
    </source>
</evidence>
<evidence type="ECO:0000256" key="13">
    <source>
        <dbReference type="ARBA" id="ARBA00045250"/>
    </source>
</evidence>
<comment type="caution">
    <text evidence="18">The sequence shown here is derived from an EMBL/GenBank/DDBJ whole genome shotgun (WGS) entry which is preliminary data.</text>
</comment>
<dbReference type="GO" id="GO:0005743">
    <property type="term" value="C:mitochondrial inner membrane"/>
    <property type="evidence" value="ECO:0007669"/>
    <property type="project" value="UniProtKB-SubCell"/>
</dbReference>
<dbReference type="GO" id="GO:0005471">
    <property type="term" value="F:ATP:ADP antiporter activity"/>
    <property type="evidence" value="ECO:0007669"/>
    <property type="project" value="UniProtKB-UniRule"/>
</dbReference>
<comment type="subcellular location">
    <subcellularLocation>
        <location evidence="16">Membrane</location>
        <topology evidence="16">Multi-pass membrane protein</topology>
    </subcellularLocation>
    <subcellularLocation>
        <location evidence="1">Mitochondrion inner membrane</location>
        <topology evidence="1">Multi-pass membrane protein</topology>
    </subcellularLocation>
</comment>
<dbReference type="GO" id="GO:0140021">
    <property type="term" value="P:mitochondrial ADP transmembrane transport"/>
    <property type="evidence" value="ECO:0007669"/>
    <property type="project" value="InterPro"/>
</dbReference>
<protein>
    <recommendedName>
        <fullName evidence="16">ADP/ATP translocase</fullName>
    </recommendedName>
    <alternativeName>
        <fullName evidence="16">ADP,ATP carrier protein</fullName>
    </alternativeName>
</protein>
<comment type="subunit">
    <text evidence="3 16">Monomer.</text>
</comment>
<evidence type="ECO:0000256" key="10">
    <source>
        <dbReference type="ARBA" id="ARBA00023128"/>
    </source>
</evidence>
<keyword evidence="10" id="KW-0496">Mitochondrion</keyword>
<evidence type="ECO:0000256" key="14">
    <source>
        <dbReference type="PROSITE-ProRule" id="PRU00282"/>
    </source>
</evidence>
<evidence type="ECO:0000256" key="6">
    <source>
        <dbReference type="ARBA" id="ARBA00022692"/>
    </source>
</evidence>
<dbReference type="InterPro" id="IPR002113">
    <property type="entry name" value="ADT_euk_type"/>
</dbReference>
<dbReference type="OrthoDB" id="2406392at2759"/>
<evidence type="ECO:0000256" key="2">
    <source>
        <dbReference type="ARBA" id="ARBA00006375"/>
    </source>
</evidence>
<feature type="compositionally biased region" description="Polar residues" evidence="17">
    <location>
        <begin position="85"/>
        <end position="111"/>
    </location>
</feature>
<comment type="function">
    <text evidence="13">ADP:ATP antiporter that mediates import of ADP into the mitochondrial matrix for ATP synthesis, and export of ATP out to fuel the cell. Cycles between the cytoplasmic-open state (c-state) and the matrix-open state (m-state): operates by the alternating access mechanism with a single substrate-binding site intermittently exposed to either the cytosolic (c-state) or matrix (m-state) side of the inner mitochondrial membrane.</text>
</comment>
<evidence type="ECO:0000256" key="15">
    <source>
        <dbReference type="RuleBase" id="RU000488"/>
    </source>
</evidence>
<dbReference type="Gene3D" id="1.50.40.10">
    <property type="entry name" value="Mitochondrial carrier domain"/>
    <property type="match status" value="1"/>
</dbReference>
<evidence type="ECO:0000256" key="4">
    <source>
        <dbReference type="ARBA" id="ARBA00022448"/>
    </source>
</evidence>
<name>A0A9P6M1F7_9FUNG</name>
<organism evidence="18 19">
    <name type="scientific">Modicella reniformis</name>
    <dbReference type="NCBI Taxonomy" id="1440133"/>
    <lineage>
        <taxon>Eukaryota</taxon>
        <taxon>Fungi</taxon>
        <taxon>Fungi incertae sedis</taxon>
        <taxon>Mucoromycota</taxon>
        <taxon>Mortierellomycotina</taxon>
        <taxon>Mortierellomycetes</taxon>
        <taxon>Mortierellales</taxon>
        <taxon>Mortierellaceae</taxon>
        <taxon>Modicella</taxon>
    </lineage>
</organism>
<evidence type="ECO:0000313" key="19">
    <source>
        <dbReference type="Proteomes" id="UP000749646"/>
    </source>
</evidence>
<dbReference type="InterPro" id="IPR018108">
    <property type="entry name" value="MCP_transmembrane"/>
</dbReference>
<comment type="function">
    <text evidence="16">Catalyzes the exchange of ADP and ATP across the membrane.</text>
</comment>
<dbReference type="InterPro" id="IPR002067">
    <property type="entry name" value="MCP"/>
</dbReference>
<keyword evidence="4 15" id="KW-0813">Transport</keyword>
<dbReference type="GO" id="GO:1990544">
    <property type="term" value="P:mitochondrial ATP transmembrane transport"/>
    <property type="evidence" value="ECO:0007669"/>
    <property type="project" value="InterPro"/>
</dbReference>
<keyword evidence="6 14" id="KW-0812">Transmembrane</keyword>
<dbReference type="Proteomes" id="UP000749646">
    <property type="component" value="Unassembled WGS sequence"/>
</dbReference>
<keyword evidence="5" id="KW-0050">Antiport</keyword>
<comment type="caution">
    <text evidence="16">Lacks conserved residue(s) required for the propagation of feature annotation.</text>
</comment>
<keyword evidence="8" id="KW-0999">Mitochondrion inner membrane</keyword>
<dbReference type="PRINTS" id="PR00926">
    <property type="entry name" value="MITOCARRIER"/>
</dbReference>
<comment type="similarity">
    <text evidence="2 15">Belongs to the mitochondrial carrier (TC 2.A.29) family.</text>
</comment>
<dbReference type="InterPro" id="IPR023395">
    <property type="entry name" value="MCP_dom_sf"/>
</dbReference>
<keyword evidence="11 14" id="KW-0472">Membrane</keyword>
<dbReference type="EMBL" id="JAAAHW010006493">
    <property type="protein sequence ID" value="KAF9959703.1"/>
    <property type="molecule type" value="Genomic_DNA"/>
</dbReference>
<evidence type="ECO:0000256" key="16">
    <source>
        <dbReference type="RuleBase" id="RU368008"/>
    </source>
</evidence>
<dbReference type="SUPFAM" id="SSF103506">
    <property type="entry name" value="Mitochondrial carrier"/>
    <property type="match status" value="1"/>
</dbReference>
<dbReference type="PANTHER" id="PTHR45635:SF14">
    <property type="entry name" value="ADP_ATP TRANSLOCASE"/>
    <property type="match status" value="1"/>
</dbReference>
<evidence type="ECO:0000256" key="8">
    <source>
        <dbReference type="ARBA" id="ARBA00022792"/>
    </source>
</evidence>
<proteinExistence type="inferred from homology"/>
<accession>A0A9P6M1F7</accession>
<evidence type="ECO:0000256" key="3">
    <source>
        <dbReference type="ARBA" id="ARBA00011245"/>
    </source>
</evidence>
<feature type="transmembrane region" description="Helical" evidence="16">
    <location>
        <begin position="217"/>
        <end position="240"/>
    </location>
</feature>
<evidence type="ECO:0000256" key="9">
    <source>
        <dbReference type="ARBA" id="ARBA00022989"/>
    </source>
</evidence>
<evidence type="ECO:0000256" key="12">
    <source>
        <dbReference type="ARBA" id="ARBA00024143"/>
    </source>
</evidence>
<sequence>MQTTTIPSSLPPPPPPLITSELLNGHARLGLGLGGPFLLNTLTAPAERIQLLLQNQDEVILNLRLESLALNRHRKQRHQHCRAPSSDQWQQIPKVDSQQQQSKGLLESNSKNNDNNDDEVQVENKEKEKEEDDIEPRSILVPHAHLPFTDMKDCLQRLVEKEGHWSLWRGYPLEVARFVLQAGIETTLQKKQFFNSWLDLRSWINLTTESFAGSATWILSAAIKGTLTSTLALVVVYPLATLQTKMATDVVRRTKKIKEPIAAAATGSHGQVEGATELIKHNDGQQQQEYTLSYKYRNARDALQTTLDSLKGYLGLYDGFSTVLVSTFVSRLGFIALYRMVVSSSGLLCLRSSRTSVGSFLFFFGATSIINLAVYPLNTVCHRRMIASTGRYSSSWDAAKCIVEKQGWRALYKGYEVVLVRSAVLVILSPFIY</sequence>
<dbReference type="Pfam" id="PF00153">
    <property type="entry name" value="Mito_carr"/>
    <property type="match status" value="1"/>
</dbReference>
<keyword evidence="9 16" id="KW-1133">Transmembrane helix</keyword>
<gene>
    <name evidence="18" type="ORF">BGZ65_000115</name>
</gene>
<feature type="region of interest" description="Disordered" evidence="17">
    <location>
        <begin position="76"/>
        <end position="136"/>
    </location>
</feature>
<keyword evidence="7" id="KW-0677">Repeat</keyword>
<evidence type="ECO:0000256" key="1">
    <source>
        <dbReference type="ARBA" id="ARBA00004448"/>
    </source>
</evidence>
<evidence type="ECO:0000256" key="11">
    <source>
        <dbReference type="ARBA" id="ARBA00023136"/>
    </source>
</evidence>
<feature type="transmembrane region" description="Helical" evidence="16">
    <location>
        <begin position="357"/>
        <end position="377"/>
    </location>
</feature>
<dbReference type="AlphaFoldDB" id="A0A9P6M1F7"/>
<feature type="repeat" description="Solcar" evidence="14">
    <location>
        <begin position="354"/>
        <end position="433"/>
    </location>
</feature>
<evidence type="ECO:0000256" key="5">
    <source>
        <dbReference type="ARBA" id="ARBA00022449"/>
    </source>
</evidence>
<dbReference type="PROSITE" id="PS50920">
    <property type="entry name" value="SOLCAR"/>
    <property type="match status" value="1"/>
</dbReference>